<dbReference type="Proteomes" id="UP001143330">
    <property type="component" value="Unassembled WGS sequence"/>
</dbReference>
<evidence type="ECO:0000259" key="1">
    <source>
        <dbReference type="PROSITE" id="PS50887"/>
    </source>
</evidence>
<dbReference type="InterPro" id="IPR000160">
    <property type="entry name" value="GGDEF_dom"/>
</dbReference>
<dbReference type="SUPFAM" id="SSF55073">
    <property type="entry name" value="Nucleotide cyclase"/>
    <property type="match status" value="1"/>
</dbReference>
<name>A0A9W6JWS0_9HYPH</name>
<dbReference type="SUPFAM" id="SSF55785">
    <property type="entry name" value="PYP-like sensor domain (PAS domain)"/>
    <property type="match status" value="2"/>
</dbReference>
<keyword evidence="3" id="KW-1185">Reference proteome</keyword>
<dbReference type="NCBIfam" id="TIGR00254">
    <property type="entry name" value="GGDEF"/>
    <property type="match status" value="1"/>
</dbReference>
<dbReference type="AlphaFoldDB" id="A0A9W6JWS0"/>
<sequence length="512" mass="57802">MSSELTPSELTPLDWHDEAGQTSNVRMLHEPTLPQATDDSSGLDDSQMFELAPIPMWLEDFSEVKALFDGWRRDGVTSLRDHLYADERRVAACASRIRVLKVNQATLDLFEADSPAHLVANLDKVFRGDMLRTHIEELSQLWDGKTQFASHTTNYTLGGRRLDVQLRGHVLPGHEERLDRVLLSTEDVTERETARRAAGKAEEYARGLFEHSPVSLWVEDFSSIKQLIDDLRQRGIDDLRVFTDVHPDFVQRCISEVRVIDVNQHTLDMFQAADKKTLVANMGRVFREDMHRHFREQLIDLWNGKLFHQREVVNYSLAGDEINVLLQFSVLPGREHDWSLVQVALTDITARKKAEAYLEYLGNHDVLTKLYNRSFYVDELNRLERRGPFPVTIVMIDLNDLKQVNDQLGHAAGDTLLRRAGEVLGKAVDKPNVAARIGGDEFAVLLPGVDADGGAAVMAEIGELITVNNQFYSAQALSVSMGMATSESGERLEAVVRRADLQMYENKRSQGG</sequence>
<dbReference type="PANTHER" id="PTHR44757">
    <property type="entry name" value="DIGUANYLATE CYCLASE DGCP"/>
    <property type="match status" value="1"/>
</dbReference>
<dbReference type="SMART" id="SM00267">
    <property type="entry name" value="GGDEF"/>
    <property type="match status" value="1"/>
</dbReference>
<evidence type="ECO:0000313" key="2">
    <source>
        <dbReference type="EMBL" id="GLK85320.1"/>
    </source>
</evidence>
<accession>A0A9W6JWS0</accession>
<comment type="caution">
    <text evidence="2">The sequence shown here is derived from an EMBL/GenBank/DDBJ whole genome shotgun (WGS) entry which is preliminary data.</text>
</comment>
<evidence type="ECO:0000313" key="3">
    <source>
        <dbReference type="Proteomes" id="UP001143330"/>
    </source>
</evidence>
<dbReference type="InterPro" id="IPR035965">
    <property type="entry name" value="PAS-like_dom_sf"/>
</dbReference>
<organism evidence="2 3">
    <name type="scientific">Ancylobacter defluvii</name>
    <dbReference type="NCBI Taxonomy" id="1282440"/>
    <lineage>
        <taxon>Bacteria</taxon>
        <taxon>Pseudomonadati</taxon>
        <taxon>Pseudomonadota</taxon>
        <taxon>Alphaproteobacteria</taxon>
        <taxon>Hyphomicrobiales</taxon>
        <taxon>Xanthobacteraceae</taxon>
        <taxon>Ancylobacter</taxon>
    </lineage>
</organism>
<dbReference type="InterPro" id="IPR043128">
    <property type="entry name" value="Rev_trsase/Diguanyl_cyclase"/>
</dbReference>
<dbReference type="EMBL" id="BSFM01000014">
    <property type="protein sequence ID" value="GLK85320.1"/>
    <property type="molecule type" value="Genomic_DNA"/>
</dbReference>
<dbReference type="Gene3D" id="3.30.70.270">
    <property type="match status" value="1"/>
</dbReference>
<dbReference type="CDD" id="cd01949">
    <property type="entry name" value="GGDEF"/>
    <property type="match status" value="1"/>
</dbReference>
<dbReference type="Pfam" id="PF00990">
    <property type="entry name" value="GGDEF"/>
    <property type="match status" value="1"/>
</dbReference>
<protein>
    <submittedName>
        <fullName evidence="2">Diguanylate cyclase</fullName>
    </submittedName>
</protein>
<dbReference type="InterPro" id="IPR029787">
    <property type="entry name" value="Nucleotide_cyclase"/>
</dbReference>
<reference evidence="2" key="2">
    <citation type="submission" date="2023-01" db="EMBL/GenBank/DDBJ databases">
        <authorList>
            <person name="Sun Q."/>
            <person name="Evtushenko L."/>
        </authorList>
    </citation>
    <scope>NUCLEOTIDE SEQUENCE</scope>
    <source>
        <strain evidence="2">VKM B-2789</strain>
    </source>
</reference>
<dbReference type="PANTHER" id="PTHR44757:SF2">
    <property type="entry name" value="BIOFILM ARCHITECTURE MAINTENANCE PROTEIN MBAA"/>
    <property type="match status" value="1"/>
</dbReference>
<proteinExistence type="predicted"/>
<dbReference type="Gene3D" id="3.30.450.20">
    <property type="entry name" value="PAS domain"/>
    <property type="match status" value="2"/>
</dbReference>
<feature type="domain" description="GGDEF" evidence="1">
    <location>
        <begin position="389"/>
        <end position="512"/>
    </location>
</feature>
<dbReference type="InterPro" id="IPR052155">
    <property type="entry name" value="Biofilm_reg_signaling"/>
</dbReference>
<gene>
    <name evidence="2" type="ORF">GCM10017653_33900</name>
</gene>
<dbReference type="PROSITE" id="PS50887">
    <property type="entry name" value="GGDEF"/>
    <property type="match status" value="1"/>
</dbReference>
<reference evidence="2" key="1">
    <citation type="journal article" date="2014" name="Int. J. Syst. Evol. Microbiol.">
        <title>Complete genome sequence of Corynebacterium casei LMG S-19264T (=DSM 44701T), isolated from a smear-ripened cheese.</title>
        <authorList>
            <consortium name="US DOE Joint Genome Institute (JGI-PGF)"/>
            <person name="Walter F."/>
            <person name="Albersmeier A."/>
            <person name="Kalinowski J."/>
            <person name="Ruckert C."/>
        </authorList>
    </citation>
    <scope>NUCLEOTIDE SEQUENCE</scope>
    <source>
        <strain evidence="2">VKM B-2789</strain>
    </source>
</reference>